<dbReference type="RefSeq" id="WP_117988462.1">
    <property type="nucleotide sequence ID" value="NZ_CABMFG010000046.1"/>
</dbReference>
<protein>
    <submittedName>
        <fullName evidence="3">ATP-binding protein</fullName>
    </submittedName>
</protein>
<organism evidence="3 4">
    <name type="scientific">Bacteroides stercorirosoris</name>
    <dbReference type="NCBI Taxonomy" id="871324"/>
    <lineage>
        <taxon>Bacteria</taxon>
        <taxon>Pseudomonadati</taxon>
        <taxon>Bacteroidota</taxon>
        <taxon>Bacteroidia</taxon>
        <taxon>Bacteroidales</taxon>
        <taxon>Bacteroidaceae</taxon>
        <taxon>Bacteroides</taxon>
    </lineage>
</organism>
<dbReference type="Proteomes" id="UP000286075">
    <property type="component" value="Unassembled WGS sequence"/>
</dbReference>
<dbReference type="GO" id="GO:0005524">
    <property type="term" value="F:ATP binding"/>
    <property type="evidence" value="ECO:0007669"/>
    <property type="project" value="UniProtKB-KW"/>
</dbReference>
<dbReference type="AlphaFoldDB" id="A0A413GYU8"/>
<dbReference type="InterPro" id="IPR041682">
    <property type="entry name" value="AAA_14"/>
</dbReference>
<evidence type="ECO:0000313" key="3">
    <source>
        <dbReference type="EMBL" id="RGX76320.1"/>
    </source>
</evidence>
<dbReference type="InterPro" id="IPR025420">
    <property type="entry name" value="DUF4143"/>
</dbReference>
<dbReference type="Pfam" id="PF13635">
    <property type="entry name" value="DUF4143"/>
    <property type="match status" value="1"/>
</dbReference>
<keyword evidence="3" id="KW-0067">ATP-binding</keyword>
<evidence type="ECO:0000259" key="2">
    <source>
        <dbReference type="Pfam" id="PF13635"/>
    </source>
</evidence>
<dbReference type="PANTHER" id="PTHR33295">
    <property type="entry name" value="ATPASE"/>
    <property type="match status" value="1"/>
</dbReference>
<evidence type="ECO:0000313" key="4">
    <source>
        <dbReference type="Proteomes" id="UP000286075"/>
    </source>
</evidence>
<reference evidence="3 4" key="1">
    <citation type="submission" date="2018-08" db="EMBL/GenBank/DDBJ databases">
        <title>A genome reference for cultivated species of the human gut microbiota.</title>
        <authorList>
            <person name="Zou Y."/>
            <person name="Xue W."/>
            <person name="Luo G."/>
        </authorList>
    </citation>
    <scope>NUCLEOTIDE SEQUENCE [LARGE SCALE GENOMIC DNA]</scope>
    <source>
        <strain evidence="3 4">OF03-9BH</strain>
    </source>
</reference>
<dbReference type="Gene3D" id="3.40.50.300">
    <property type="entry name" value="P-loop containing nucleotide triphosphate hydrolases"/>
    <property type="match status" value="1"/>
</dbReference>
<dbReference type="SUPFAM" id="SSF52540">
    <property type="entry name" value="P-loop containing nucleoside triphosphate hydrolases"/>
    <property type="match status" value="1"/>
</dbReference>
<comment type="caution">
    <text evidence="3">The sequence shown here is derived from an EMBL/GenBank/DDBJ whole genome shotgun (WGS) entry which is preliminary data.</text>
</comment>
<proteinExistence type="predicted"/>
<evidence type="ECO:0000259" key="1">
    <source>
        <dbReference type="Pfam" id="PF13173"/>
    </source>
</evidence>
<dbReference type="EMBL" id="QSCF01000046">
    <property type="protein sequence ID" value="RGX76320.1"/>
    <property type="molecule type" value="Genomic_DNA"/>
</dbReference>
<name>A0A413GYU8_9BACE</name>
<feature type="domain" description="AAA" evidence="1">
    <location>
        <begin position="34"/>
        <end position="158"/>
    </location>
</feature>
<dbReference type="PANTHER" id="PTHR33295:SF8">
    <property type="entry name" value="AAA+ ATPASE DOMAIN-CONTAINING PROTEIN"/>
    <property type="match status" value="1"/>
</dbReference>
<dbReference type="Pfam" id="PF13173">
    <property type="entry name" value="AAA_14"/>
    <property type="match status" value="1"/>
</dbReference>
<dbReference type="OrthoDB" id="9801840at2"/>
<accession>A0A413GYU8</accession>
<gene>
    <name evidence="3" type="ORF">DXA68_20130</name>
</gene>
<dbReference type="InterPro" id="IPR027417">
    <property type="entry name" value="P-loop_NTPase"/>
</dbReference>
<sequence length="415" mass="48490">MKQLLKDIIIDQKSFLPSKKTIIRSFSEKYLNNEEIIIISGVRRCGKSVLLQQIRDRLPQKDYFFNFDDDRLGNFTVENFQQLYEVFIELYGEQNYFYFDEIQNIVGWEYFAKRLYNSGKKVFITGSNARMLSKELGTYLTGCYIAIELYPFSFSEFLDFREQQHLLGDISGTIARGEIQSAFNDYLKQGGFPIYLKSEDGIVLKTLYDNILYKDVMVRNQIVNEREVKELVYYTVSNIGKPLTYTSLAKVIGVKNSTTVKNYLEYIENTYLLFSLSKLDYSVKAQLRNPKKVYAIDNALVSRLGFHFSGEEGRLLENMVYIELRRRGGEIFYHNSGSAECDFVVRDGFRVMQAIQVCYLLDSSDTREREIRGVQDAMDTYHLLEGTIITNTHEEEVKYGDKMIHILPAWKWLHL</sequence>
<feature type="domain" description="DUF4143" evidence="2">
    <location>
        <begin position="214"/>
        <end position="358"/>
    </location>
</feature>
<keyword evidence="3" id="KW-0547">Nucleotide-binding</keyword>